<dbReference type="InterPro" id="IPR002048">
    <property type="entry name" value="EF_hand_dom"/>
</dbReference>
<dbReference type="RefSeq" id="XP_013398266.1">
    <property type="nucleotide sequence ID" value="XM_013542812.1"/>
</dbReference>
<name>A0A1S3IK57_LINAN</name>
<evidence type="ECO:0000313" key="10">
    <source>
        <dbReference type="Proteomes" id="UP000085678"/>
    </source>
</evidence>
<dbReference type="Proteomes" id="UP000085678">
    <property type="component" value="Unplaced"/>
</dbReference>
<dbReference type="KEGG" id="lak:106164786"/>
<evidence type="ECO:0000256" key="6">
    <source>
        <dbReference type="ARBA" id="ARBA00022989"/>
    </source>
</evidence>
<comment type="similarity">
    <text evidence="2">Belongs to the DIPK family.</text>
</comment>
<dbReference type="PROSITE" id="PS50222">
    <property type="entry name" value="EF_HAND_2"/>
    <property type="match status" value="1"/>
</dbReference>
<evidence type="ECO:0000256" key="5">
    <source>
        <dbReference type="ARBA" id="ARBA00022968"/>
    </source>
</evidence>
<dbReference type="SMART" id="SM01299">
    <property type="entry name" value="PIP49_N"/>
    <property type="match status" value="1"/>
</dbReference>
<evidence type="ECO:0000256" key="4">
    <source>
        <dbReference type="ARBA" id="ARBA00022824"/>
    </source>
</evidence>
<dbReference type="AlphaFoldDB" id="A0A1S3IK57"/>
<evidence type="ECO:0000259" key="9">
    <source>
        <dbReference type="PROSITE" id="PS50222"/>
    </source>
</evidence>
<dbReference type="InterPro" id="IPR022049">
    <property type="entry name" value="FAM69_kinase_dom"/>
</dbReference>
<protein>
    <submittedName>
        <fullName evidence="11">Protein FAM69B</fullName>
    </submittedName>
</protein>
<keyword evidence="6" id="KW-1133">Transmembrane helix</keyword>
<evidence type="ECO:0000256" key="2">
    <source>
        <dbReference type="ARBA" id="ARBA00006338"/>
    </source>
</evidence>
<proteinExistence type="inferred from homology"/>
<sequence>MQQFVETTKIAHIRPHHLLLGTVSLAIFSWLLISCYLDSASHCQGLIYQDFICDQYQKMTVGGELCKDLCEDGKLKMGTCQLNSKHGASVEFKVDKKVIKVKRDTFLSIVGGVRDGDTFNMPTKGTSMESFRLMVSSLVVSRLGGDDHLELVTRILDRADVNMDGKVSLAEAKSIWSLLQNSDFFISFIFQNTEFVPKIQKFCGNIFAVEEVPHTYLYDKDNPSYLRWIFANSYQWLQPSWHHRAKIVVGLLEFIMAVYQYRNAGEFYICHLDESVVGYTRRYDMRFLGVSQLLPKQTFMKVMQLRQCFSDEDCFYSKTCSSKCDISQHTCSGSLIKPNLFHACQLLREYLLYDLVGGERVELSGMLRTCRALDNNKTSADLDHAVVLNNMKTWLWNKIQNKVS</sequence>
<evidence type="ECO:0000313" key="11">
    <source>
        <dbReference type="RefSeq" id="XP_013398266.1"/>
    </source>
</evidence>
<keyword evidence="8" id="KW-1015">Disulfide bond</keyword>
<dbReference type="GO" id="GO:0005789">
    <property type="term" value="C:endoplasmic reticulum membrane"/>
    <property type="evidence" value="ECO:0007669"/>
    <property type="project" value="UniProtKB-SubCell"/>
</dbReference>
<comment type="subcellular location">
    <subcellularLocation>
        <location evidence="1">Endoplasmic reticulum membrane</location>
        <topology evidence="1">Single-pass type II membrane protein</topology>
    </subcellularLocation>
</comment>
<organism evidence="10 11">
    <name type="scientific">Lingula anatina</name>
    <name type="common">Brachiopod</name>
    <name type="synonym">Lingula unguis</name>
    <dbReference type="NCBI Taxonomy" id="7574"/>
    <lineage>
        <taxon>Eukaryota</taxon>
        <taxon>Metazoa</taxon>
        <taxon>Spiralia</taxon>
        <taxon>Lophotrochozoa</taxon>
        <taxon>Brachiopoda</taxon>
        <taxon>Linguliformea</taxon>
        <taxon>Lingulata</taxon>
        <taxon>Lingulida</taxon>
        <taxon>Linguloidea</taxon>
        <taxon>Lingulidae</taxon>
        <taxon>Lingula</taxon>
    </lineage>
</organism>
<reference evidence="11" key="1">
    <citation type="submission" date="2025-08" db="UniProtKB">
        <authorList>
            <consortium name="RefSeq"/>
        </authorList>
    </citation>
    <scope>IDENTIFICATION</scope>
    <source>
        <tissue evidence="11">Gonads</tissue>
    </source>
</reference>
<evidence type="ECO:0000256" key="1">
    <source>
        <dbReference type="ARBA" id="ARBA00004648"/>
    </source>
</evidence>
<evidence type="ECO:0000256" key="8">
    <source>
        <dbReference type="ARBA" id="ARBA00023157"/>
    </source>
</evidence>
<keyword evidence="5" id="KW-0735">Signal-anchor</keyword>
<accession>A0A1S3IK57</accession>
<gene>
    <name evidence="11" type="primary">LOC106164786</name>
</gene>
<dbReference type="OrthoDB" id="8860232at2759"/>
<dbReference type="Pfam" id="PF12260">
    <property type="entry name" value="PIP49_C"/>
    <property type="match status" value="1"/>
</dbReference>
<dbReference type="PANTHER" id="PTHR21093:SF6">
    <property type="entry name" value="EF-HAND DOMAIN-CONTAINING PROTEIN"/>
    <property type="match status" value="1"/>
</dbReference>
<evidence type="ECO:0000256" key="7">
    <source>
        <dbReference type="ARBA" id="ARBA00023136"/>
    </source>
</evidence>
<dbReference type="InParanoid" id="A0A1S3IK57"/>
<keyword evidence="4" id="KW-0256">Endoplasmic reticulum</keyword>
<feature type="domain" description="EF-hand" evidence="9">
    <location>
        <begin position="147"/>
        <end position="182"/>
    </location>
</feature>
<keyword evidence="3" id="KW-0812">Transmembrane</keyword>
<dbReference type="GO" id="GO:0005509">
    <property type="term" value="F:calcium ion binding"/>
    <property type="evidence" value="ECO:0007669"/>
    <property type="project" value="InterPro"/>
</dbReference>
<evidence type="ECO:0000256" key="3">
    <source>
        <dbReference type="ARBA" id="ARBA00022692"/>
    </source>
</evidence>
<keyword evidence="7" id="KW-0472">Membrane</keyword>
<dbReference type="GeneID" id="106164786"/>
<dbReference type="Pfam" id="PF14875">
    <property type="entry name" value="PIP49_N"/>
    <property type="match status" value="1"/>
</dbReference>
<keyword evidence="10" id="KW-1185">Reference proteome</keyword>
<dbReference type="InterPro" id="IPR029244">
    <property type="entry name" value="FAM69_N"/>
</dbReference>
<dbReference type="PANTHER" id="PTHR21093">
    <property type="entry name" value="DIVERGENT PROTEIN KINASE DOMAIN 1C-RELATED"/>
    <property type="match status" value="1"/>
</dbReference>